<name>A0A328WMR1_9FLAO</name>
<keyword evidence="2" id="KW-1185">Reference proteome</keyword>
<protein>
    <submittedName>
        <fullName evidence="1">Uncharacterized protein</fullName>
    </submittedName>
</protein>
<evidence type="ECO:0000313" key="1">
    <source>
        <dbReference type="EMBL" id="RAR46565.1"/>
    </source>
</evidence>
<dbReference type="OrthoDB" id="982449at2"/>
<reference evidence="1 2" key="1">
    <citation type="submission" date="2018-06" db="EMBL/GenBank/DDBJ databases">
        <title>Genomic Encyclopedia of Type Strains, Phase III (KMG-III): the genomes of soil and plant-associated and newly described type strains.</title>
        <authorList>
            <person name="Whitman W."/>
        </authorList>
    </citation>
    <scope>NUCLEOTIDE SEQUENCE [LARGE SCALE GENOMIC DNA]</scope>
    <source>
        <strain evidence="1 2">CGMCC 1.12504</strain>
    </source>
</reference>
<gene>
    <name evidence="1" type="ORF">B0I10_11762</name>
</gene>
<organism evidence="1 2">
    <name type="scientific">Flavobacterium lacus</name>
    <dbReference type="NCBI Taxonomy" id="1353778"/>
    <lineage>
        <taxon>Bacteria</taxon>
        <taxon>Pseudomonadati</taxon>
        <taxon>Bacteroidota</taxon>
        <taxon>Flavobacteriia</taxon>
        <taxon>Flavobacteriales</taxon>
        <taxon>Flavobacteriaceae</taxon>
        <taxon>Flavobacterium</taxon>
    </lineage>
</organism>
<evidence type="ECO:0000313" key="2">
    <source>
        <dbReference type="Proteomes" id="UP000249518"/>
    </source>
</evidence>
<accession>A0A328WMR1</accession>
<sequence length="192" mass="22477">MKSKLIILFLLISYLCISQSIETLKSDCATMYESTYNMEFEKILDYTHPKVFEIADRETMLTILDETFQNDQLRIRLVHPKTTFTFSEVKEIEGKKICVVEYPQAMRMIYENPLSEEEKSSIEESLKTTMTSKKITFEKDRNAFYIDGKDIMIAVSEEATQNKWKLINYDKNQPQLLNMILGENVVKQLGLQ</sequence>
<proteinExistence type="predicted"/>
<comment type="caution">
    <text evidence="1">The sequence shown here is derived from an EMBL/GenBank/DDBJ whole genome shotgun (WGS) entry which is preliminary data.</text>
</comment>
<dbReference type="RefSeq" id="WP_146740375.1">
    <property type="nucleotide sequence ID" value="NZ_QLSV01000017.1"/>
</dbReference>
<dbReference type="EMBL" id="QLSV01000017">
    <property type="protein sequence ID" value="RAR46565.1"/>
    <property type="molecule type" value="Genomic_DNA"/>
</dbReference>
<dbReference type="AlphaFoldDB" id="A0A328WMR1"/>
<dbReference type="Proteomes" id="UP000249518">
    <property type="component" value="Unassembled WGS sequence"/>
</dbReference>